<evidence type="ECO:0000256" key="1">
    <source>
        <dbReference type="ARBA" id="ARBA00004571"/>
    </source>
</evidence>
<keyword evidence="7" id="KW-0998">Cell outer membrane</keyword>
<evidence type="ECO:0000256" key="7">
    <source>
        <dbReference type="ARBA" id="ARBA00023237"/>
    </source>
</evidence>
<feature type="chain" id="PRO_5046787829" evidence="8">
    <location>
        <begin position="30"/>
        <end position="406"/>
    </location>
</feature>
<feature type="signal peptide" evidence="8">
    <location>
        <begin position="1"/>
        <end position="29"/>
    </location>
</feature>
<evidence type="ECO:0000256" key="3">
    <source>
        <dbReference type="ARBA" id="ARBA00022452"/>
    </source>
</evidence>
<evidence type="ECO:0000313" key="10">
    <source>
        <dbReference type="Proteomes" id="UP001387293"/>
    </source>
</evidence>
<dbReference type="RefSeq" id="WP_337107248.1">
    <property type="nucleotide sequence ID" value="NZ_JAPYKS010000011.1"/>
</dbReference>
<reference evidence="9 10" key="1">
    <citation type="submission" date="2022-12" db="EMBL/GenBank/DDBJ databases">
        <authorList>
            <person name="Muema E."/>
        </authorList>
    </citation>
    <scope>NUCLEOTIDE SEQUENCE [LARGE SCALE GENOMIC DNA]</scope>
    <source>
        <strain evidence="10">1326</strain>
    </source>
</reference>
<dbReference type="PANTHER" id="PTHR35093">
    <property type="entry name" value="OUTER MEMBRANE PROTEIN NMB0088-RELATED"/>
    <property type="match status" value="1"/>
</dbReference>
<keyword evidence="4" id="KW-0812">Transmembrane</keyword>
<protein>
    <submittedName>
        <fullName evidence="9">OmpP1/FadL family transporter</fullName>
    </submittedName>
</protein>
<dbReference type="SUPFAM" id="SSF56935">
    <property type="entry name" value="Porins"/>
    <property type="match status" value="1"/>
</dbReference>
<accession>A0ABU8KZC3</accession>
<keyword evidence="3" id="KW-1134">Transmembrane beta strand</keyword>
<comment type="similarity">
    <text evidence="2">Belongs to the OmpP1/FadL family.</text>
</comment>
<proteinExistence type="inferred from homology"/>
<evidence type="ECO:0000256" key="8">
    <source>
        <dbReference type="SAM" id="SignalP"/>
    </source>
</evidence>
<evidence type="ECO:0000256" key="5">
    <source>
        <dbReference type="ARBA" id="ARBA00022729"/>
    </source>
</evidence>
<evidence type="ECO:0000256" key="4">
    <source>
        <dbReference type="ARBA" id="ARBA00022692"/>
    </source>
</evidence>
<comment type="subcellular location">
    <subcellularLocation>
        <location evidence="1">Cell outer membrane</location>
        <topology evidence="1">Multi-pass membrane protein</topology>
    </subcellularLocation>
</comment>
<evidence type="ECO:0000313" key="9">
    <source>
        <dbReference type="EMBL" id="MEI9410486.1"/>
    </source>
</evidence>
<dbReference type="Gene3D" id="2.40.160.60">
    <property type="entry name" value="Outer membrane protein transport protein (OMPP1/FadL/TodX)"/>
    <property type="match status" value="1"/>
</dbReference>
<keyword evidence="10" id="KW-1185">Reference proteome</keyword>
<dbReference type="InterPro" id="IPR005017">
    <property type="entry name" value="OMPP1/FadL/TodX"/>
</dbReference>
<evidence type="ECO:0000256" key="2">
    <source>
        <dbReference type="ARBA" id="ARBA00008163"/>
    </source>
</evidence>
<name>A0ABU8KZC3_9HYPH</name>
<organism evidence="9 10">
    <name type="scientific">Mesorhizobium salmacidum</name>
    <dbReference type="NCBI Taxonomy" id="3015171"/>
    <lineage>
        <taxon>Bacteria</taxon>
        <taxon>Pseudomonadati</taxon>
        <taxon>Pseudomonadota</taxon>
        <taxon>Alphaproteobacteria</taxon>
        <taxon>Hyphomicrobiales</taxon>
        <taxon>Phyllobacteriaceae</taxon>
        <taxon>Mesorhizobium</taxon>
    </lineage>
</organism>
<gene>
    <name evidence="9" type="ORF">O7A60_17135</name>
</gene>
<dbReference type="Pfam" id="PF03349">
    <property type="entry name" value="Toluene_X"/>
    <property type="match status" value="1"/>
</dbReference>
<keyword evidence="6" id="KW-0472">Membrane</keyword>
<evidence type="ECO:0000256" key="6">
    <source>
        <dbReference type="ARBA" id="ARBA00023136"/>
    </source>
</evidence>
<dbReference type="Proteomes" id="UP001387293">
    <property type="component" value="Unassembled WGS sequence"/>
</dbReference>
<dbReference type="PANTHER" id="PTHR35093:SF8">
    <property type="entry name" value="OUTER MEMBRANE PROTEIN NMB0088-RELATED"/>
    <property type="match status" value="1"/>
</dbReference>
<comment type="caution">
    <text evidence="9">The sequence shown here is derived from an EMBL/GenBank/DDBJ whole genome shotgun (WGS) entry which is preliminary data.</text>
</comment>
<keyword evidence="5 8" id="KW-0732">Signal</keyword>
<sequence>MNNLRLKALLGAGCFSLALMGSVIHPAHAGGLERGGYDIDLLFDPAPFTTEAEATYVMPDRKYENARGPGGANLGLGTSADGAEGYWVPRIGAKVQVVQGVDCMVDYSQPWGAHTAPGIWNGALSNIETDIRSDNYAGTCSYKMDAGKGQLRFIGGLFYQDISGFKESLVNVFPALTGRVDLKTSGWGWRAGIAYEIPDIALRASLVYNSKVKLDNIEGTLDLTSIGRGITPIYGSTQYMPDTLELKLQSGIAPGWLAFGSVKWVNWSLLQSVPICPMGFPASSCFTGSPAAVTSLDLMYRDGWTVTGGLGHKFNDQWSAAGQLSWDRGTSHGYGAQTDTWTLGGGVAYTPSPSVEIRLAGAVGVLTSGHSGELAGENGYIAGEDASYDFGNDLVTAISGGVKIKF</sequence>
<dbReference type="EMBL" id="JAPYKS010000011">
    <property type="protein sequence ID" value="MEI9410486.1"/>
    <property type="molecule type" value="Genomic_DNA"/>
</dbReference>